<gene>
    <name evidence="1" type="ORF">G3I71_19240</name>
</gene>
<reference evidence="1" key="1">
    <citation type="submission" date="2020-01" db="EMBL/GenBank/DDBJ databases">
        <title>Insect and environment-associated Actinomycetes.</title>
        <authorList>
            <person name="Currrie C."/>
            <person name="Chevrette M."/>
            <person name="Carlson C."/>
            <person name="Stubbendieck R."/>
            <person name="Wendt-Pienkowski E."/>
        </authorList>
    </citation>
    <scope>NUCLEOTIDE SEQUENCE</scope>
    <source>
        <strain evidence="1">SID12501</strain>
    </source>
</reference>
<dbReference type="AlphaFoldDB" id="A0A6B3BU69"/>
<evidence type="ECO:0000313" key="1">
    <source>
        <dbReference type="EMBL" id="NEC87914.1"/>
    </source>
</evidence>
<name>A0A6B3BU69_9ACTN</name>
<proteinExistence type="predicted"/>
<dbReference type="SUPFAM" id="SSF55961">
    <property type="entry name" value="Bet v1-like"/>
    <property type="match status" value="1"/>
</dbReference>
<dbReference type="InterPro" id="IPR023393">
    <property type="entry name" value="START-like_dom_sf"/>
</dbReference>
<dbReference type="RefSeq" id="WP_164316045.1">
    <property type="nucleotide sequence ID" value="NZ_JAAGLU010000015.1"/>
</dbReference>
<dbReference type="Gene3D" id="3.30.530.20">
    <property type="match status" value="1"/>
</dbReference>
<accession>A0A6B3BU69</accession>
<comment type="caution">
    <text evidence="1">The sequence shown here is derived from an EMBL/GenBank/DDBJ whole genome shotgun (WGS) entry which is preliminary data.</text>
</comment>
<protein>
    <submittedName>
        <fullName evidence="1">Polyketide cyclase</fullName>
    </submittedName>
</protein>
<organism evidence="1">
    <name type="scientific">Streptomyces sp. SID12501</name>
    <dbReference type="NCBI Taxonomy" id="2706042"/>
    <lineage>
        <taxon>Bacteria</taxon>
        <taxon>Bacillati</taxon>
        <taxon>Actinomycetota</taxon>
        <taxon>Actinomycetes</taxon>
        <taxon>Kitasatosporales</taxon>
        <taxon>Streptomycetaceae</taxon>
        <taxon>Streptomyces</taxon>
    </lineage>
</organism>
<sequence length="172" mass="19041">MTADHAQAQDQDQAAEKVERFEVSRAIAAPATRIFGLLCDPDGHVAIDSSGMLQAADGEAVRAAGDSFVVHMDREALNDRPMGRYDVTVEITRFEQDTLIEWTPTSPALQPSVNHHFGYRLRPTANGTEVTSYYDWSRIHERYRAAGIFPILQESALRATLGILARTVERGA</sequence>
<dbReference type="EMBL" id="JAAGLU010000015">
    <property type="protein sequence ID" value="NEC87914.1"/>
    <property type="molecule type" value="Genomic_DNA"/>
</dbReference>